<dbReference type="CDD" id="cd19379">
    <property type="entry name" value="TGF_beta_GSDF"/>
    <property type="match status" value="1"/>
</dbReference>
<comment type="subcellular location">
    <subcellularLocation>
        <location evidence="1">Secreted</location>
    </subcellularLocation>
</comment>
<dbReference type="AlphaFoldDB" id="A0A673B1F0"/>
<feature type="compositionally biased region" description="Low complexity" evidence="4">
    <location>
        <begin position="94"/>
        <end position="116"/>
    </location>
</feature>
<keyword evidence="5" id="KW-0732">Signal</keyword>
<keyword evidence="8" id="KW-1185">Reference proteome</keyword>
<dbReference type="PROSITE" id="PS51362">
    <property type="entry name" value="TGF_BETA_2"/>
    <property type="match status" value="1"/>
</dbReference>
<dbReference type="Gene3D" id="2.10.90.10">
    <property type="entry name" value="Cystine-knot cytokines"/>
    <property type="match status" value="1"/>
</dbReference>
<dbReference type="InParanoid" id="A0A673B1F0"/>
<evidence type="ECO:0000256" key="1">
    <source>
        <dbReference type="ARBA" id="ARBA00004613"/>
    </source>
</evidence>
<evidence type="ECO:0000313" key="7">
    <source>
        <dbReference type="Ensembl" id="ENSSORP00005034358.1"/>
    </source>
</evidence>
<evidence type="ECO:0000313" key="8">
    <source>
        <dbReference type="Proteomes" id="UP000472271"/>
    </source>
</evidence>
<feature type="signal peptide" evidence="5">
    <location>
        <begin position="1"/>
        <end position="19"/>
    </location>
</feature>
<sequence length="223" mass="23639">MSCAFVVTMMLLGSSAVIAFVLQPPKQESAASVISAVSHHRCQGESLQSVRKRLLRDLSLQTEPQLPSGALDGVRKQWKSAFRAAVEQSHDAAGTSDNSTGHSGSSGHSSSSDDGNQLQCCSMNSEVFMTDLGWDTWVIHPDSLTLVQCAGCSSVGNAVQCPRSHTNTQDATQVQGPTHSALCCQPTSQTTVPIVYMDELGTVVMSSVQMTQSCGCEPPPPQQ</sequence>
<evidence type="ECO:0000256" key="3">
    <source>
        <dbReference type="RuleBase" id="RU000354"/>
    </source>
</evidence>
<dbReference type="GO" id="GO:0005576">
    <property type="term" value="C:extracellular region"/>
    <property type="evidence" value="ECO:0007669"/>
    <property type="project" value="UniProtKB-SubCell"/>
</dbReference>
<evidence type="ECO:0000256" key="2">
    <source>
        <dbReference type="ARBA" id="ARBA00022525"/>
    </source>
</evidence>
<dbReference type="GO" id="GO:0008083">
    <property type="term" value="F:growth factor activity"/>
    <property type="evidence" value="ECO:0007669"/>
    <property type="project" value="UniProtKB-KW"/>
</dbReference>
<evidence type="ECO:0000256" key="5">
    <source>
        <dbReference type="SAM" id="SignalP"/>
    </source>
</evidence>
<dbReference type="InterPro" id="IPR001839">
    <property type="entry name" value="TGF-b_C"/>
</dbReference>
<keyword evidence="3" id="KW-0339">Growth factor</keyword>
<reference evidence="7" key="2">
    <citation type="submission" date="2025-08" db="UniProtKB">
        <authorList>
            <consortium name="Ensembl"/>
        </authorList>
    </citation>
    <scope>IDENTIFICATION</scope>
</reference>
<organism evidence="7 8">
    <name type="scientific">Sphaeramia orbicularis</name>
    <name type="common">orbiculate cardinalfish</name>
    <dbReference type="NCBI Taxonomy" id="375764"/>
    <lineage>
        <taxon>Eukaryota</taxon>
        <taxon>Metazoa</taxon>
        <taxon>Chordata</taxon>
        <taxon>Craniata</taxon>
        <taxon>Vertebrata</taxon>
        <taxon>Euteleostomi</taxon>
        <taxon>Actinopterygii</taxon>
        <taxon>Neopterygii</taxon>
        <taxon>Teleostei</taxon>
        <taxon>Neoteleostei</taxon>
        <taxon>Acanthomorphata</taxon>
        <taxon>Gobiaria</taxon>
        <taxon>Kurtiformes</taxon>
        <taxon>Apogonoidei</taxon>
        <taxon>Apogonidae</taxon>
        <taxon>Apogoninae</taxon>
        <taxon>Sphaeramia</taxon>
    </lineage>
</organism>
<reference evidence="7" key="3">
    <citation type="submission" date="2025-09" db="UniProtKB">
        <authorList>
            <consortium name="Ensembl"/>
        </authorList>
    </citation>
    <scope>IDENTIFICATION</scope>
</reference>
<dbReference type="Proteomes" id="UP000472271">
    <property type="component" value="Chromosome 12"/>
</dbReference>
<dbReference type="SMART" id="SM00204">
    <property type="entry name" value="TGFB"/>
    <property type="match status" value="1"/>
</dbReference>
<protein>
    <recommendedName>
        <fullName evidence="6">TGF-beta family profile domain-containing protein</fullName>
    </recommendedName>
</protein>
<dbReference type="Pfam" id="PF00019">
    <property type="entry name" value="TGF_beta"/>
    <property type="match status" value="1"/>
</dbReference>
<keyword evidence="2" id="KW-0964">Secreted</keyword>
<comment type="similarity">
    <text evidence="3">Belongs to the TGF-beta family.</text>
</comment>
<dbReference type="Ensembl" id="ENSSORT00005035277.1">
    <property type="protein sequence ID" value="ENSSORP00005034358.1"/>
    <property type="gene ID" value="ENSSORG00005016231.1"/>
</dbReference>
<dbReference type="InterPro" id="IPR029034">
    <property type="entry name" value="Cystine-knot_cytokine"/>
</dbReference>
<gene>
    <name evidence="7" type="primary">gsdf</name>
</gene>
<feature type="domain" description="TGF-beta family profile" evidence="6">
    <location>
        <begin position="101"/>
        <end position="217"/>
    </location>
</feature>
<evidence type="ECO:0000256" key="4">
    <source>
        <dbReference type="SAM" id="MobiDB-lite"/>
    </source>
</evidence>
<name>A0A673B1F0_9TELE</name>
<accession>A0A673B1F0</accession>
<feature type="region of interest" description="Disordered" evidence="4">
    <location>
        <begin position="86"/>
        <end position="116"/>
    </location>
</feature>
<proteinExistence type="inferred from homology"/>
<reference evidence="7" key="1">
    <citation type="submission" date="2019-06" db="EMBL/GenBank/DDBJ databases">
        <authorList>
            <consortium name="Wellcome Sanger Institute Data Sharing"/>
        </authorList>
    </citation>
    <scope>NUCLEOTIDE SEQUENCE [LARGE SCALE GENOMIC DNA]</scope>
</reference>
<feature type="chain" id="PRO_5025386703" description="TGF-beta family profile domain-containing protein" evidence="5">
    <location>
        <begin position="20"/>
        <end position="223"/>
    </location>
</feature>
<evidence type="ECO:0000259" key="6">
    <source>
        <dbReference type="PROSITE" id="PS51362"/>
    </source>
</evidence>
<dbReference type="SUPFAM" id="SSF57501">
    <property type="entry name" value="Cystine-knot cytokines"/>
    <property type="match status" value="1"/>
</dbReference>